<feature type="region of interest" description="Disordered" evidence="10">
    <location>
        <begin position="15"/>
        <end position="76"/>
    </location>
</feature>
<evidence type="ECO:0000256" key="8">
    <source>
        <dbReference type="ARBA" id="ARBA00033245"/>
    </source>
</evidence>
<dbReference type="InterPro" id="IPR028053">
    <property type="entry name" value="Membr_insert_YidC_N"/>
</dbReference>
<keyword evidence="7" id="KW-0143">Chaperone</keyword>
<keyword evidence="5" id="KW-0472">Membrane</keyword>
<dbReference type="Pfam" id="PF14849">
    <property type="entry name" value="YidC_periplas"/>
    <property type="match status" value="1"/>
</dbReference>
<feature type="non-terminal residue" evidence="12">
    <location>
        <position position="156"/>
    </location>
</feature>
<dbReference type="Gene3D" id="2.70.98.90">
    <property type="match status" value="1"/>
</dbReference>
<evidence type="ECO:0000256" key="6">
    <source>
        <dbReference type="ARBA" id="ARBA00022927"/>
    </source>
</evidence>
<dbReference type="AlphaFoldDB" id="A0A382Q073"/>
<feature type="compositionally biased region" description="Polar residues" evidence="10">
    <location>
        <begin position="36"/>
        <end position="52"/>
    </location>
</feature>
<evidence type="ECO:0000256" key="4">
    <source>
        <dbReference type="ARBA" id="ARBA00022448"/>
    </source>
</evidence>
<organism evidence="12">
    <name type="scientific">marine metagenome</name>
    <dbReference type="NCBI Taxonomy" id="408172"/>
    <lineage>
        <taxon>unclassified sequences</taxon>
        <taxon>metagenomes</taxon>
        <taxon>ecological metagenomes</taxon>
    </lineage>
</organism>
<dbReference type="EMBL" id="UINC01110970">
    <property type="protein sequence ID" value="SVC78836.1"/>
    <property type="molecule type" value="Genomic_DNA"/>
</dbReference>
<dbReference type="GO" id="GO:0005886">
    <property type="term" value="C:plasma membrane"/>
    <property type="evidence" value="ECO:0007669"/>
    <property type="project" value="UniProtKB-SubCell"/>
</dbReference>
<protein>
    <recommendedName>
        <fullName evidence="3">Membrane protein insertase YidC</fullName>
    </recommendedName>
    <alternativeName>
        <fullName evidence="9">Foldase YidC</fullName>
    </alternativeName>
    <alternativeName>
        <fullName evidence="8">Membrane integrase YidC</fullName>
    </alternativeName>
</protein>
<keyword evidence="6" id="KW-0653">Protein transport</keyword>
<evidence type="ECO:0000256" key="3">
    <source>
        <dbReference type="ARBA" id="ARBA00015325"/>
    </source>
</evidence>
<proteinExistence type="inferred from homology"/>
<keyword evidence="4" id="KW-0813">Transport</keyword>
<name>A0A382Q073_9ZZZZ</name>
<comment type="similarity">
    <text evidence="2">Belongs to the OXA1/ALB3/YidC family. Type 1 subfamily.</text>
</comment>
<accession>A0A382Q073</accession>
<evidence type="ECO:0000256" key="5">
    <source>
        <dbReference type="ARBA" id="ARBA00022475"/>
    </source>
</evidence>
<evidence type="ECO:0000256" key="7">
    <source>
        <dbReference type="ARBA" id="ARBA00023186"/>
    </source>
</evidence>
<evidence type="ECO:0000313" key="12">
    <source>
        <dbReference type="EMBL" id="SVC78836.1"/>
    </source>
</evidence>
<dbReference type="InterPro" id="IPR038221">
    <property type="entry name" value="YidC_periplasmic_sf"/>
</dbReference>
<feature type="domain" description="Membrane insertase YidC N-terminal" evidence="11">
    <location>
        <begin position="82"/>
        <end position="151"/>
    </location>
</feature>
<gene>
    <name evidence="12" type="ORF">METZ01_LOCUS331690</name>
</gene>
<evidence type="ECO:0000256" key="9">
    <source>
        <dbReference type="ARBA" id="ARBA00033342"/>
    </source>
</evidence>
<reference evidence="12" key="1">
    <citation type="submission" date="2018-05" db="EMBL/GenBank/DDBJ databases">
        <authorList>
            <person name="Lanie J.A."/>
            <person name="Ng W.-L."/>
            <person name="Kazmierczak K.M."/>
            <person name="Andrzejewski T.M."/>
            <person name="Davidsen T.M."/>
            <person name="Wayne K.J."/>
            <person name="Tettelin H."/>
            <person name="Glass J.I."/>
            <person name="Rusch D."/>
            <person name="Podicherti R."/>
            <person name="Tsui H.-C.T."/>
            <person name="Winkler M.E."/>
        </authorList>
    </citation>
    <scope>NUCLEOTIDE SEQUENCE</scope>
</reference>
<dbReference type="GO" id="GO:0015031">
    <property type="term" value="P:protein transport"/>
    <property type="evidence" value="ECO:0007669"/>
    <property type="project" value="UniProtKB-KW"/>
</dbReference>
<evidence type="ECO:0000259" key="11">
    <source>
        <dbReference type="Pfam" id="PF14849"/>
    </source>
</evidence>
<evidence type="ECO:0000256" key="2">
    <source>
        <dbReference type="ARBA" id="ARBA00010527"/>
    </source>
</evidence>
<sequence>MLLYATYSEWSYEPAEQPAISQEYSPETARPKTRTADTNQATNTARPPNTNGVLGLSDAIPTISKNNPVEDTASPPLRTDIIKNNVLELHINPNKGADIVGAKLMTYHPTKKETDIPVELLSLDTEAYHYFQTGLISVLGGDEANHTRPFKKLSSS</sequence>
<keyword evidence="5" id="KW-1003">Cell membrane</keyword>
<comment type="subcellular location">
    <subcellularLocation>
        <location evidence="1">Cell membrane</location>
        <topology evidence="1">Multi-pass membrane protein</topology>
    </subcellularLocation>
</comment>
<evidence type="ECO:0000256" key="1">
    <source>
        <dbReference type="ARBA" id="ARBA00004651"/>
    </source>
</evidence>
<evidence type="ECO:0000256" key="10">
    <source>
        <dbReference type="SAM" id="MobiDB-lite"/>
    </source>
</evidence>